<organism evidence="2 3">
    <name type="scientific">Belliella aquatica</name>
    <dbReference type="NCBI Taxonomy" id="1323734"/>
    <lineage>
        <taxon>Bacteria</taxon>
        <taxon>Pseudomonadati</taxon>
        <taxon>Bacteroidota</taxon>
        <taxon>Cytophagia</taxon>
        <taxon>Cytophagales</taxon>
        <taxon>Cyclobacteriaceae</taxon>
        <taxon>Belliella</taxon>
    </lineage>
</organism>
<dbReference type="SUPFAM" id="SSF50156">
    <property type="entry name" value="PDZ domain-like"/>
    <property type="match status" value="1"/>
</dbReference>
<dbReference type="Gene3D" id="2.30.42.10">
    <property type="match status" value="1"/>
</dbReference>
<reference evidence="3" key="1">
    <citation type="journal article" date="2019" name="Int. J. Syst. Evol. Microbiol.">
        <title>The Global Catalogue of Microorganisms (GCM) 10K type strain sequencing project: providing services to taxonomists for standard genome sequencing and annotation.</title>
        <authorList>
            <consortium name="The Broad Institute Genomics Platform"/>
            <consortium name="The Broad Institute Genome Sequencing Center for Infectious Disease"/>
            <person name="Wu L."/>
            <person name="Ma J."/>
        </authorList>
    </citation>
    <scope>NUCLEOTIDE SEQUENCE [LARGE SCALE GENOMIC DNA]</scope>
    <source>
        <strain evidence="3">CGMCC 1.12479</strain>
    </source>
</reference>
<dbReference type="InterPro" id="IPR001478">
    <property type="entry name" value="PDZ"/>
</dbReference>
<feature type="domain" description="PDZ" evidence="1">
    <location>
        <begin position="291"/>
        <end position="370"/>
    </location>
</feature>
<gene>
    <name evidence="2" type="ORF">GCM10010993_02200</name>
</gene>
<dbReference type="Proteomes" id="UP000635885">
    <property type="component" value="Unassembled WGS sequence"/>
</dbReference>
<evidence type="ECO:0000259" key="1">
    <source>
        <dbReference type="SMART" id="SM00228"/>
    </source>
</evidence>
<proteinExistence type="predicted"/>
<comment type="caution">
    <text evidence="2">The sequence shown here is derived from an EMBL/GenBank/DDBJ whole genome shotgun (WGS) entry which is preliminary data.</text>
</comment>
<keyword evidence="3" id="KW-1185">Reference proteome</keyword>
<dbReference type="Pfam" id="PF17820">
    <property type="entry name" value="PDZ_6"/>
    <property type="match status" value="1"/>
</dbReference>
<name>A0ABQ1LS15_9BACT</name>
<sequence length="390" mass="44441">MKEESRKTEIPFINSNNLIIVPVSINGNEPVNFIIDTGVRTNIFFSKTVSDLLGLEYTRSLNLVGADGKTVLTASVSPNNHFDLGNVEGKAQTILVLDEDFFELESVIGIPIYGVLGYEFFKFNPIRINYGRQKIYFYKTDALKWRPFGFRKLDMPVEYNKPYISAKVKQVAGKDLKTKLLIDTGANHGLLLNPETTDEIVIPPVNLETDLGRSLGGDLYGVVGRAKFVSLQGLRFDNIIASYPFETEYSYIIKETGRQGSIGSELLGRLELIIDYPRERFMFKRSVTFTNPFEFDMSGITPKVLPTEVRRIYVAKLKERSPAYNAGVRELDEIIEINRIPVDFWELSDIIKALRSEVGREITIKVKRPSDANPEILQELEFKFFLRRQI</sequence>
<dbReference type="RefSeq" id="WP_229744192.1">
    <property type="nucleotide sequence ID" value="NZ_BMFD01000001.1"/>
</dbReference>
<dbReference type="EMBL" id="BMFD01000001">
    <property type="protein sequence ID" value="GGC26722.1"/>
    <property type="molecule type" value="Genomic_DNA"/>
</dbReference>
<dbReference type="Pfam" id="PF13650">
    <property type="entry name" value="Asp_protease_2"/>
    <property type="match status" value="2"/>
</dbReference>
<dbReference type="Gene3D" id="2.40.70.10">
    <property type="entry name" value="Acid Proteases"/>
    <property type="match status" value="2"/>
</dbReference>
<evidence type="ECO:0000313" key="2">
    <source>
        <dbReference type="EMBL" id="GGC26722.1"/>
    </source>
</evidence>
<dbReference type="InterPro" id="IPR041489">
    <property type="entry name" value="PDZ_6"/>
</dbReference>
<dbReference type="SMART" id="SM00228">
    <property type="entry name" value="PDZ"/>
    <property type="match status" value="1"/>
</dbReference>
<evidence type="ECO:0000313" key="3">
    <source>
        <dbReference type="Proteomes" id="UP000635885"/>
    </source>
</evidence>
<dbReference type="InterPro" id="IPR036034">
    <property type="entry name" value="PDZ_sf"/>
</dbReference>
<accession>A0ABQ1LS15</accession>
<protein>
    <recommendedName>
        <fullName evidence="1">PDZ domain-containing protein</fullName>
    </recommendedName>
</protein>
<dbReference type="InterPro" id="IPR021109">
    <property type="entry name" value="Peptidase_aspartic_dom_sf"/>
</dbReference>